<organism evidence="6 7">
    <name type="scientific">Tribonema minus</name>
    <dbReference type="NCBI Taxonomy" id="303371"/>
    <lineage>
        <taxon>Eukaryota</taxon>
        <taxon>Sar</taxon>
        <taxon>Stramenopiles</taxon>
        <taxon>Ochrophyta</taxon>
        <taxon>PX clade</taxon>
        <taxon>Xanthophyceae</taxon>
        <taxon>Tribonematales</taxon>
        <taxon>Tribonemataceae</taxon>
        <taxon>Tribonema</taxon>
    </lineage>
</organism>
<dbReference type="UniPathway" id="UPA00143"/>
<proteinExistence type="inferred from homology"/>
<dbReference type="GO" id="GO:0006511">
    <property type="term" value="P:ubiquitin-dependent protein catabolic process"/>
    <property type="evidence" value="ECO:0007669"/>
    <property type="project" value="InterPro"/>
</dbReference>
<dbReference type="InterPro" id="IPR011333">
    <property type="entry name" value="SKP1/BTB/POZ_sf"/>
</dbReference>
<evidence type="ECO:0000313" key="6">
    <source>
        <dbReference type="EMBL" id="KAG5190590.1"/>
    </source>
</evidence>
<dbReference type="InterPro" id="IPR016073">
    <property type="entry name" value="Skp1_comp_POZ"/>
</dbReference>
<name>A0A835ZBH1_9STRA</name>
<feature type="domain" description="SKP1 component POZ" evidence="5">
    <location>
        <begin position="23"/>
        <end position="84"/>
    </location>
</feature>
<sequence>MADAAAAPAAAEAAPAAEETRIVHLVSREGDSFGVSVRVAKMSELVKTMLDEALEEGAAAQEILLPTVKSSVLTKVIEFCSHHVEDPMNEIEKPLKSANMREVVQDWFATYVQVEQEVLYELILAAQDMGIKPLHDLLCATMASMIHRQRHEEPRTRFNIANDFVP</sequence>
<evidence type="ECO:0000256" key="3">
    <source>
        <dbReference type="PIRNR" id="PIRNR028729"/>
    </source>
</evidence>
<evidence type="ECO:0000259" key="4">
    <source>
        <dbReference type="Pfam" id="PF01466"/>
    </source>
</evidence>
<feature type="domain" description="SKP1 component dimerisation" evidence="4">
    <location>
        <begin position="132"/>
        <end position="166"/>
    </location>
</feature>
<evidence type="ECO:0000256" key="2">
    <source>
        <dbReference type="ARBA" id="ARBA00022786"/>
    </source>
</evidence>
<gene>
    <name evidence="6" type="ORF">JKP88DRAFT_271435</name>
</gene>
<keyword evidence="7" id="KW-1185">Reference proteome</keyword>
<dbReference type="InterPro" id="IPR036296">
    <property type="entry name" value="SKP1-like_dim_sf"/>
</dbReference>
<dbReference type="OrthoDB" id="2342932at2759"/>
<comment type="similarity">
    <text evidence="1 3">Belongs to the SKP1 family.</text>
</comment>
<dbReference type="InterPro" id="IPR016072">
    <property type="entry name" value="Skp1_comp_dimer"/>
</dbReference>
<comment type="caution">
    <text evidence="6">The sequence shown here is derived from an EMBL/GenBank/DDBJ whole genome shotgun (WGS) entry which is preliminary data.</text>
</comment>
<dbReference type="CDD" id="cd18322">
    <property type="entry name" value="BTB_POZ_SKP1"/>
    <property type="match status" value="1"/>
</dbReference>
<keyword evidence="2 3" id="KW-0833">Ubl conjugation pathway</keyword>
<dbReference type="Pfam" id="PF03931">
    <property type="entry name" value="Skp1_POZ"/>
    <property type="match status" value="1"/>
</dbReference>
<dbReference type="SUPFAM" id="SSF54695">
    <property type="entry name" value="POZ domain"/>
    <property type="match status" value="1"/>
</dbReference>
<evidence type="ECO:0008006" key="8">
    <source>
        <dbReference type="Google" id="ProtNLM"/>
    </source>
</evidence>
<dbReference type="PANTHER" id="PTHR11165">
    <property type="entry name" value="SKP1"/>
    <property type="match status" value="1"/>
</dbReference>
<reference evidence="6" key="1">
    <citation type="submission" date="2021-02" db="EMBL/GenBank/DDBJ databases">
        <title>First Annotated Genome of the Yellow-green Alga Tribonema minus.</title>
        <authorList>
            <person name="Mahan K.M."/>
        </authorList>
    </citation>
    <scope>NUCLEOTIDE SEQUENCE</scope>
    <source>
        <strain evidence="6">UTEX B ZZ1240</strain>
    </source>
</reference>
<dbReference type="Pfam" id="PF01466">
    <property type="entry name" value="Skp1"/>
    <property type="match status" value="1"/>
</dbReference>
<dbReference type="GO" id="GO:0016567">
    <property type="term" value="P:protein ubiquitination"/>
    <property type="evidence" value="ECO:0007669"/>
    <property type="project" value="UniProtKB-UniPathway"/>
</dbReference>
<accession>A0A835ZBH1</accession>
<evidence type="ECO:0000259" key="5">
    <source>
        <dbReference type="Pfam" id="PF03931"/>
    </source>
</evidence>
<dbReference type="InterPro" id="IPR001232">
    <property type="entry name" value="SKP1-like"/>
</dbReference>
<evidence type="ECO:0000313" key="7">
    <source>
        <dbReference type="Proteomes" id="UP000664859"/>
    </source>
</evidence>
<evidence type="ECO:0000256" key="1">
    <source>
        <dbReference type="ARBA" id="ARBA00009993"/>
    </source>
</evidence>
<dbReference type="EMBL" id="JAFCMP010000032">
    <property type="protein sequence ID" value="KAG5190590.1"/>
    <property type="molecule type" value="Genomic_DNA"/>
</dbReference>
<dbReference type="Gene3D" id="3.30.710.10">
    <property type="entry name" value="Potassium Channel Kv1.1, Chain A"/>
    <property type="match status" value="1"/>
</dbReference>
<dbReference type="SMART" id="SM00512">
    <property type="entry name" value="Skp1"/>
    <property type="match status" value="1"/>
</dbReference>
<dbReference type="PIRSF" id="PIRSF028729">
    <property type="entry name" value="E3_ubiquit_lig_SCF_Skp"/>
    <property type="match status" value="1"/>
</dbReference>
<dbReference type="Proteomes" id="UP000664859">
    <property type="component" value="Unassembled WGS sequence"/>
</dbReference>
<dbReference type="AlphaFoldDB" id="A0A835ZBH1"/>
<dbReference type="InterPro" id="IPR016897">
    <property type="entry name" value="SKP1"/>
</dbReference>
<comment type="pathway">
    <text evidence="3">Protein modification; protein ubiquitination.</text>
</comment>
<protein>
    <recommendedName>
        <fullName evidence="8">SKP1-like protein</fullName>
    </recommendedName>
</protein>
<dbReference type="SUPFAM" id="SSF81382">
    <property type="entry name" value="Skp1 dimerisation domain-like"/>
    <property type="match status" value="1"/>
</dbReference>